<protein>
    <recommendedName>
        <fullName evidence="6">DUF3447 domain-containing protein</fullName>
    </recommendedName>
</protein>
<feature type="repeat" description="ANK" evidence="3">
    <location>
        <begin position="419"/>
        <end position="452"/>
    </location>
</feature>
<evidence type="ECO:0000256" key="2">
    <source>
        <dbReference type="ARBA" id="ARBA00023043"/>
    </source>
</evidence>
<dbReference type="Gene3D" id="1.25.40.20">
    <property type="entry name" value="Ankyrin repeat-containing domain"/>
    <property type="match status" value="3"/>
</dbReference>
<comment type="caution">
    <text evidence="4">The sequence shown here is derived from an EMBL/GenBank/DDBJ whole genome shotgun (WGS) entry which is preliminary data.</text>
</comment>
<dbReference type="InterPro" id="IPR002110">
    <property type="entry name" value="Ankyrin_rpt"/>
</dbReference>
<dbReference type="Proteomes" id="UP000179807">
    <property type="component" value="Unassembled WGS sequence"/>
</dbReference>
<reference evidence="4" key="1">
    <citation type="submission" date="2016-10" db="EMBL/GenBank/DDBJ databases">
        <authorList>
            <person name="Benchimol M."/>
            <person name="Almeida L.G."/>
            <person name="Vasconcelos A.T."/>
            <person name="Perreira-Neves A."/>
            <person name="Rosa I.A."/>
            <person name="Tasca T."/>
            <person name="Bogo M.R."/>
            <person name="de Souza W."/>
        </authorList>
    </citation>
    <scope>NUCLEOTIDE SEQUENCE [LARGE SCALE GENOMIC DNA]</scope>
    <source>
        <strain evidence="4">K</strain>
    </source>
</reference>
<dbReference type="PANTHER" id="PTHR24198">
    <property type="entry name" value="ANKYRIN REPEAT AND PROTEIN KINASE DOMAIN-CONTAINING PROTEIN"/>
    <property type="match status" value="1"/>
</dbReference>
<evidence type="ECO:0000313" key="4">
    <source>
        <dbReference type="EMBL" id="OHT14232.1"/>
    </source>
</evidence>
<dbReference type="PANTHER" id="PTHR24198:SF165">
    <property type="entry name" value="ANKYRIN REPEAT-CONTAINING PROTEIN-RELATED"/>
    <property type="match status" value="1"/>
</dbReference>
<evidence type="ECO:0000313" key="5">
    <source>
        <dbReference type="Proteomes" id="UP000179807"/>
    </source>
</evidence>
<dbReference type="InterPro" id="IPR036770">
    <property type="entry name" value="Ankyrin_rpt-contain_sf"/>
</dbReference>
<evidence type="ECO:0008006" key="6">
    <source>
        <dbReference type="Google" id="ProtNLM"/>
    </source>
</evidence>
<sequence>MEEEIIDIAVEKEVVTILQFQDKLLSAIEEDIPDICRFVIDSKLAKNHYQLSILAQNILIAARVRAFTLHVIVTLIGSLYMLEGPDNCLEDLPKSILERFSLDIQRDNIIDTVIGEYRFIRVCMNHMFFKISEISNFISDFSKNYSKYTESNALLLCYFAGDIYEYDQTLFTQLFNKMVYNHFRESLPKCINEFIPIIGQYLKSGIWNEWRDLSNRFSNTDPLSEALRKDNIDEFNGIIDNYGDSFDWNQKIKPNIFEQHFILQDEPTILQFSAFFGSKKCYERIILSNKASFDVLDNKGRSVLMFAVAGWKQDLIKDLANKGCSFDGSLKISAEYYITSFFEYIDKVSTKIENKDDDFDTLLNVPSINMNPAIMNKNLAQDLAHNGFESFLQAAKSNNFYILNFFIRNGVDPNVHDVKNRTALHFAASHGNFSVGKYLLTLKGINPNIHDNDWNTPLHIAVNKNETLVVKELCSSCKIDVSATDATGETPLHNAATSDLYIDIVKILLENQHIEVNITDNAGIYYLF</sequence>
<organism evidence="4 5">
    <name type="scientific">Tritrichomonas foetus</name>
    <dbReference type="NCBI Taxonomy" id="1144522"/>
    <lineage>
        <taxon>Eukaryota</taxon>
        <taxon>Metamonada</taxon>
        <taxon>Parabasalia</taxon>
        <taxon>Tritrichomonadida</taxon>
        <taxon>Tritrichomonadidae</taxon>
        <taxon>Tritrichomonas</taxon>
    </lineage>
</organism>
<dbReference type="AlphaFoldDB" id="A0A1J4KTL1"/>
<gene>
    <name evidence="4" type="ORF">TRFO_15538</name>
</gene>
<keyword evidence="5" id="KW-1185">Reference proteome</keyword>
<keyword evidence="2 3" id="KW-0040">ANK repeat</keyword>
<dbReference type="SMART" id="SM00248">
    <property type="entry name" value="ANK"/>
    <property type="match status" value="5"/>
</dbReference>
<dbReference type="SUPFAM" id="SSF48403">
    <property type="entry name" value="Ankyrin repeat"/>
    <property type="match status" value="1"/>
</dbReference>
<evidence type="ECO:0000256" key="1">
    <source>
        <dbReference type="ARBA" id="ARBA00022737"/>
    </source>
</evidence>
<dbReference type="PROSITE" id="PS50088">
    <property type="entry name" value="ANK_REPEAT"/>
    <property type="match status" value="1"/>
</dbReference>
<dbReference type="EMBL" id="MLAK01000412">
    <property type="protein sequence ID" value="OHT14232.1"/>
    <property type="molecule type" value="Genomic_DNA"/>
</dbReference>
<name>A0A1J4KTL1_9EUKA</name>
<proteinExistence type="predicted"/>
<evidence type="ECO:0000256" key="3">
    <source>
        <dbReference type="PROSITE-ProRule" id="PRU00023"/>
    </source>
</evidence>
<dbReference type="Pfam" id="PF00023">
    <property type="entry name" value="Ank"/>
    <property type="match status" value="1"/>
</dbReference>
<accession>A0A1J4KTL1</accession>
<dbReference type="GeneID" id="94833150"/>
<dbReference type="Pfam" id="PF12796">
    <property type="entry name" value="Ank_2"/>
    <property type="match status" value="1"/>
</dbReference>
<dbReference type="RefSeq" id="XP_068367368.1">
    <property type="nucleotide sequence ID" value="XM_068498446.1"/>
</dbReference>
<dbReference type="OrthoDB" id="426293at2759"/>
<keyword evidence="1" id="KW-0677">Repeat</keyword>
<dbReference type="VEuPathDB" id="TrichDB:TRFO_15538"/>